<sequence length="174" mass="19171">MPEHADKENTTATSVPSDDGELTSPDFGFLADLISFHFRLLSIELNRSYDRSFVDTPLSGGTGKLSTLIVVANNPGVSQTNVAKALGKDRSAMVKLVDNLESKGLITRRTAPLERRAYALYPTDKGQALLDEASDIARQYDQDFFAVLTDSERDELVHILKKLRRHHEPGTAGL</sequence>
<dbReference type="SUPFAM" id="SSF46785">
    <property type="entry name" value="Winged helix' DNA-binding domain"/>
    <property type="match status" value="1"/>
</dbReference>
<dbReference type="EMBL" id="FOGS01000013">
    <property type="protein sequence ID" value="SES30185.1"/>
    <property type="molecule type" value="Genomic_DNA"/>
</dbReference>
<dbReference type="GO" id="GO:0003677">
    <property type="term" value="F:DNA binding"/>
    <property type="evidence" value="ECO:0007669"/>
    <property type="project" value="UniProtKB-KW"/>
</dbReference>
<dbReference type="GO" id="GO:0003700">
    <property type="term" value="F:DNA-binding transcription factor activity"/>
    <property type="evidence" value="ECO:0007669"/>
    <property type="project" value="InterPro"/>
</dbReference>
<dbReference type="PANTHER" id="PTHR42756:SF1">
    <property type="entry name" value="TRANSCRIPTIONAL REPRESSOR OF EMRAB OPERON"/>
    <property type="match status" value="1"/>
</dbReference>
<dbReference type="SMART" id="SM00347">
    <property type="entry name" value="HTH_MARR"/>
    <property type="match status" value="1"/>
</dbReference>
<dbReference type="InterPro" id="IPR000835">
    <property type="entry name" value="HTH_MarR-typ"/>
</dbReference>
<accession>A0A1H9W8K4</accession>
<keyword evidence="3" id="KW-0804">Transcription</keyword>
<gene>
    <name evidence="6" type="ORF">SAMN04487958_11314</name>
</gene>
<keyword evidence="2 6" id="KW-0238">DNA-binding</keyword>
<dbReference type="InterPro" id="IPR036388">
    <property type="entry name" value="WH-like_DNA-bd_sf"/>
</dbReference>
<evidence type="ECO:0000256" key="1">
    <source>
        <dbReference type="ARBA" id="ARBA00023015"/>
    </source>
</evidence>
<feature type="region of interest" description="Disordered" evidence="4">
    <location>
        <begin position="1"/>
        <end position="20"/>
    </location>
</feature>
<proteinExistence type="predicted"/>
<dbReference type="Gene3D" id="1.10.10.10">
    <property type="entry name" value="Winged helix-like DNA-binding domain superfamily/Winged helix DNA-binding domain"/>
    <property type="match status" value="1"/>
</dbReference>
<keyword evidence="7" id="KW-1185">Reference proteome</keyword>
<dbReference type="AlphaFoldDB" id="A0A1H9W8K4"/>
<evidence type="ECO:0000256" key="3">
    <source>
        <dbReference type="ARBA" id="ARBA00023163"/>
    </source>
</evidence>
<keyword evidence="1" id="KW-0805">Transcription regulation</keyword>
<dbReference type="PRINTS" id="PR00598">
    <property type="entry name" value="HTHMARR"/>
</dbReference>
<reference evidence="7" key="1">
    <citation type="submission" date="2016-10" db="EMBL/GenBank/DDBJ databases">
        <authorList>
            <person name="Varghese N."/>
            <person name="Submissions S."/>
        </authorList>
    </citation>
    <scope>NUCLEOTIDE SEQUENCE [LARGE SCALE GENOMIC DNA]</scope>
    <source>
        <strain evidence="7">CGMCC 1.6495</strain>
    </source>
</reference>
<dbReference type="STRING" id="416874.SAMN04487958_11314"/>
<feature type="domain" description="HTH marR-type" evidence="5">
    <location>
        <begin position="31"/>
        <end position="165"/>
    </location>
</feature>
<dbReference type="Proteomes" id="UP000198505">
    <property type="component" value="Unassembled WGS sequence"/>
</dbReference>
<dbReference type="Pfam" id="PF12802">
    <property type="entry name" value="MarR_2"/>
    <property type="match status" value="1"/>
</dbReference>
<evidence type="ECO:0000256" key="2">
    <source>
        <dbReference type="ARBA" id="ARBA00023125"/>
    </source>
</evidence>
<evidence type="ECO:0000313" key="7">
    <source>
        <dbReference type="Proteomes" id="UP000198505"/>
    </source>
</evidence>
<dbReference type="PANTHER" id="PTHR42756">
    <property type="entry name" value="TRANSCRIPTIONAL REGULATOR, MARR"/>
    <property type="match status" value="1"/>
</dbReference>
<evidence type="ECO:0000259" key="5">
    <source>
        <dbReference type="PROSITE" id="PS50995"/>
    </source>
</evidence>
<dbReference type="RefSeq" id="WP_092829604.1">
    <property type="nucleotide sequence ID" value="NZ_FOGS01000013.1"/>
</dbReference>
<evidence type="ECO:0000256" key="4">
    <source>
        <dbReference type="SAM" id="MobiDB-lite"/>
    </source>
</evidence>
<name>A0A1H9W8K4_9GAMM</name>
<dbReference type="InterPro" id="IPR036390">
    <property type="entry name" value="WH_DNA-bd_sf"/>
</dbReference>
<organism evidence="6 7">
    <name type="scientific">Vreelandella subterranea</name>
    <dbReference type="NCBI Taxonomy" id="416874"/>
    <lineage>
        <taxon>Bacteria</taxon>
        <taxon>Pseudomonadati</taxon>
        <taxon>Pseudomonadota</taxon>
        <taxon>Gammaproteobacteria</taxon>
        <taxon>Oceanospirillales</taxon>
        <taxon>Halomonadaceae</taxon>
        <taxon>Vreelandella</taxon>
    </lineage>
</organism>
<dbReference type="PROSITE" id="PS50995">
    <property type="entry name" value="HTH_MARR_2"/>
    <property type="match status" value="1"/>
</dbReference>
<protein>
    <submittedName>
        <fullName evidence="6">DNA-binding transcriptional regulator, MarR family</fullName>
    </submittedName>
</protein>
<evidence type="ECO:0000313" key="6">
    <source>
        <dbReference type="EMBL" id="SES30185.1"/>
    </source>
</evidence>